<dbReference type="RefSeq" id="WP_146532904.1">
    <property type="nucleotide sequence ID" value="NZ_SJPX01000001.1"/>
</dbReference>
<comment type="caution">
    <text evidence="4">The sequence shown here is derived from an EMBL/GenBank/DDBJ whole genome shotgun (WGS) entry which is preliminary data.</text>
</comment>
<evidence type="ECO:0000313" key="4">
    <source>
        <dbReference type="EMBL" id="TWU58121.1"/>
    </source>
</evidence>
<evidence type="ECO:0000313" key="5">
    <source>
        <dbReference type="Proteomes" id="UP000317977"/>
    </source>
</evidence>
<name>A0A5C6FEW1_9BACT</name>
<proteinExistence type="predicted"/>
<feature type="domain" description="YdbS-like PH" evidence="3">
    <location>
        <begin position="126"/>
        <end position="198"/>
    </location>
</feature>
<evidence type="ECO:0000256" key="2">
    <source>
        <dbReference type="SAM" id="Phobius"/>
    </source>
</evidence>
<keyword evidence="5" id="KW-1185">Reference proteome</keyword>
<feature type="region of interest" description="Disordered" evidence="1">
    <location>
        <begin position="1"/>
        <end position="39"/>
    </location>
</feature>
<accession>A0A5C6FEW1</accession>
<dbReference type="AlphaFoldDB" id="A0A5C6FEW1"/>
<dbReference type="EMBL" id="SJPX01000001">
    <property type="protein sequence ID" value="TWU58121.1"/>
    <property type="molecule type" value="Genomic_DNA"/>
</dbReference>
<evidence type="ECO:0000256" key="1">
    <source>
        <dbReference type="SAM" id="MobiDB-lite"/>
    </source>
</evidence>
<evidence type="ECO:0000259" key="3">
    <source>
        <dbReference type="Pfam" id="PF03703"/>
    </source>
</evidence>
<feature type="transmembrane region" description="Helical" evidence="2">
    <location>
        <begin position="103"/>
        <end position="123"/>
    </location>
</feature>
<dbReference type="Proteomes" id="UP000317977">
    <property type="component" value="Unassembled WGS sequence"/>
</dbReference>
<keyword evidence="2" id="KW-0472">Membrane</keyword>
<sequence>MSTDSNQENPNDDKAVPSSASSPAGQTNPIQSAIPTGSGNTAMDRFATEVAARKQAELDHDEEEEVLWSGGYNPRAMLGSWILMGIVSIALLILPFMVSQFSIGIAVVLVGLVWVVGCLIYAYRRLGYHYELTTQRFIHQKGILSRQTDRIEVIDIDDVSFSQGPVQRMFGVGNIELTGSDRTHPQLSMMGIGNVKDVSGLIDDVRRKERRRRSLHIESI</sequence>
<keyword evidence="2" id="KW-0812">Transmembrane</keyword>
<dbReference type="Pfam" id="PF03703">
    <property type="entry name" value="bPH_2"/>
    <property type="match status" value="1"/>
</dbReference>
<gene>
    <name evidence="4" type="ORF">Poly59_10300</name>
</gene>
<organism evidence="4 5">
    <name type="scientific">Rubripirellula reticaptiva</name>
    <dbReference type="NCBI Taxonomy" id="2528013"/>
    <lineage>
        <taxon>Bacteria</taxon>
        <taxon>Pseudomonadati</taxon>
        <taxon>Planctomycetota</taxon>
        <taxon>Planctomycetia</taxon>
        <taxon>Pirellulales</taxon>
        <taxon>Pirellulaceae</taxon>
        <taxon>Rubripirellula</taxon>
    </lineage>
</organism>
<dbReference type="InterPro" id="IPR005182">
    <property type="entry name" value="YdbS-like_PH"/>
</dbReference>
<dbReference type="OrthoDB" id="269393at2"/>
<dbReference type="PANTHER" id="PTHR37938">
    <property type="entry name" value="BLL0215 PROTEIN"/>
    <property type="match status" value="1"/>
</dbReference>
<dbReference type="PANTHER" id="PTHR37938:SF1">
    <property type="entry name" value="BLL0215 PROTEIN"/>
    <property type="match status" value="1"/>
</dbReference>
<feature type="transmembrane region" description="Helical" evidence="2">
    <location>
        <begin position="78"/>
        <end position="97"/>
    </location>
</feature>
<keyword evidence="2" id="KW-1133">Transmembrane helix</keyword>
<feature type="compositionally biased region" description="Polar residues" evidence="1">
    <location>
        <begin position="18"/>
        <end position="39"/>
    </location>
</feature>
<protein>
    <submittedName>
        <fullName evidence="4">Bacterial membrane flanked domain protein</fullName>
    </submittedName>
</protein>
<reference evidence="4 5" key="1">
    <citation type="submission" date="2019-02" db="EMBL/GenBank/DDBJ databases">
        <title>Deep-cultivation of Planctomycetes and their phenomic and genomic characterization uncovers novel biology.</title>
        <authorList>
            <person name="Wiegand S."/>
            <person name="Jogler M."/>
            <person name="Boedeker C."/>
            <person name="Pinto D."/>
            <person name="Vollmers J."/>
            <person name="Rivas-Marin E."/>
            <person name="Kohn T."/>
            <person name="Peeters S.H."/>
            <person name="Heuer A."/>
            <person name="Rast P."/>
            <person name="Oberbeckmann S."/>
            <person name="Bunk B."/>
            <person name="Jeske O."/>
            <person name="Meyerdierks A."/>
            <person name="Storesund J.E."/>
            <person name="Kallscheuer N."/>
            <person name="Luecker S."/>
            <person name="Lage O.M."/>
            <person name="Pohl T."/>
            <person name="Merkel B.J."/>
            <person name="Hornburger P."/>
            <person name="Mueller R.-W."/>
            <person name="Bruemmer F."/>
            <person name="Labrenz M."/>
            <person name="Spormann A.M."/>
            <person name="Op Den Camp H."/>
            <person name="Overmann J."/>
            <person name="Amann R."/>
            <person name="Jetten M.S.M."/>
            <person name="Mascher T."/>
            <person name="Medema M.H."/>
            <person name="Devos D.P."/>
            <person name="Kaster A.-K."/>
            <person name="Ovreas L."/>
            <person name="Rohde M."/>
            <person name="Galperin M.Y."/>
            <person name="Jogler C."/>
        </authorList>
    </citation>
    <scope>NUCLEOTIDE SEQUENCE [LARGE SCALE GENOMIC DNA]</scope>
    <source>
        <strain evidence="4 5">Poly59</strain>
    </source>
</reference>